<evidence type="ECO:0000256" key="3">
    <source>
        <dbReference type="ARBA" id="ARBA00023285"/>
    </source>
</evidence>
<evidence type="ECO:0000256" key="4">
    <source>
        <dbReference type="ARBA" id="ARBA00024446"/>
    </source>
</evidence>
<keyword evidence="4 5" id="KW-1283">Bacterial microcompartment</keyword>
<keyword evidence="3 5" id="KW-0170">Cobalt</keyword>
<dbReference type="Gene3D" id="3.40.50.11240">
    <property type="entry name" value="Ethanolamine ammonia-lyase light chain (EutC)"/>
    <property type="match status" value="1"/>
</dbReference>
<protein>
    <recommendedName>
        <fullName evidence="5">Ethanolamine ammonia-lyase small subunit</fullName>
        <shortName evidence="5">EAL small subunit</shortName>
        <ecNumber evidence="5">4.3.1.7</ecNumber>
    </recommendedName>
</protein>
<keyword evidence="7" id="KW-1185">Reference proteome</keyword>
<comment type="function">
    <text evidence="5">Catalyzes the deamination of various vicinal amino-alcohols to oxo compounds. Allows this organism to utilize ethanolamine as the sole source of nitrogen and carbon in the presence of external vitamin B12.</text>
</comment>
<comment type="catalytic activity">
    <reaction evidence="5">
        <text>ethanolamine = acetaldehyde + NH4(+)</text>
        <dbReference type="Rhea" id="RHEA:15313"/>
        <dbReference type="ChEBI" id="CHEBI:15343"/>
        <dbReference type="ChEBI" id="CHEBI:28938"/>
        <dbReference type="ChEBI" id="CHEBI:57603"/>
        <dbReference type="EC" id="4.3.1.7"/>
    </reaction>
</comment>
<evidence type="ECO:0000313" key="7">
    <source>
        <dbReference type="Proteomes" id="UP000595197"/>
    </source>
</evidence>
<dbReference type="EMBL" id="CP067420">
    <property type="protein sequence ID" value="QQP89078.1"/>
    <property type="molecule type" value="Genomic_DNA"/>
</dbReference>
<dbReference type="Gene3D" id="1.10.30.40">
    <property type="entry name" value="Ethanolamine ammonia-lyase light chain (EutC), N-terminal domain"/>
    <property type="match status" value="1"/>
</dbReference>
<dbReference type="GO" id="GO:0008851">
    <property type="term" value="F:ethanolamine ammonia-lyase activity"/>
    <property type="evidence" value="ECO:0007669"/>
    <property type="project" value="UniProtKB-EC"/>
</dbReference>
<evidence type="ECO:0000256" key="5">
    <source>
        <dbReference type="HAMAP-Rule" id="MF_00601"/>
    </source>
</evidence>
<evidence type="ECO:0000256" key="2">
    <source>
        <dbReference type="ARBA" id="ARBA00023239"/>
    </source>
</evidence>
<dbReference type="Proteomes" id="UP000595197">
    <property type="component" value="Chromosome"/>
</dbReference>
<keyword evidence="1 5" id="KW-0846">Cobalamin</keyword>
<keyword evidence="2 5" id="KW-0456">Lyase</keyword>
<dbReference type="HAMAP" id="MF_00601">
    <property type="entry name" value="EutC"/>
    <property type="match status" value="1"/>
</dbReference>
<reference evidence="6" key="1">
    <citation type="submission" date="2021-02" db="EMBL/GenBank/DDBJ databases">
        <title>Skermanella TT6 skin isolate.</title>
        <authorList>
            <person name="Lee K."/>
            <person name="Ganzorig M."/>
        </authorList>
    </citation>
    <scope>NUCLEOTIDE SEQUENCE</scope>
    <source>
        <strain evidence="6">TT6</strain>
    </source>
</reference>
<comment type="pathway">
    <text evidence="5">Amine and polyamine degradation; ethanolamine degradation.</text>
</comment>
<dbReference type="PIRSF" id="PIRSF018982">
    <property type="entry name" value="EutC"/>
    <property type="match status" value="1"/>
</dbReference>
<dbReference type="InterPro" id="IPR042251">
    <property type="entry name" value="EutC_C"/>
</dbReference>
<comment type="cofactor">
    <cofactor evidence="5">
        <name>adenosylcob(III)alamin</name>
        <dbReference type="ChEBI" id="CHEBI:18408"/>
    </cofactor>
    <text evidence="5">Binds between the large and small subunits.</text>
</comment>
<accession>A0ABX7B4M7</accession>
<comment type="subunit">
    <text evidence="5">The basic unit is a heterodimer which dimerizes to form tetramers. The heterotetramers trimerize; 6 large subunits form a core ring with 6 small subunits projecting outwards.</text>
</comment>
<comment type="subcellular location">
    <subcellularLocation>
        <location evidence="5">Bacterial microcompartment</location>
    </subcellularLocation>
</comment>
<proteinExistence type="inferred from homology"/>
<dbReference type="PANTHER" id="PTHR39330:SF1">
    <property type="entry name" value="ETHANOLAMINE AMMONIA-LYASE SMALL SUBUNIT"/>
    <property type="match status" value="1"/>
</dbReference>
<evidence type="ECO:0000256" key="1">
    <source>
        <dbReference type="ARBA" id="ARBA00022628"/>
    </source>
</evidence>
<feature type="binding site" evidence="5">
    <location>
        <position position="213"/>
    </location>
    <ligand>
        <name>adenosylcob(III)alamin</name>
        <dbReference type="ChEBI" id="CHEBI:18408"/>
    </ligand>
</feature>
<feature type="binding site" evidence="5">
    <location>
        <position position="184"/>
    </location>
    <ligand>
        <name>adenosylcob(III)alamin</name>
        <dbReference type="ChEBI" id="CHEBI:18408"/>
    </ligand>
</feature>
<dbReference type="EC" id="4.3.1.7" evidence="5"/>
<name>A0ABX7B4M7_9PROT</name>
<dbReference type="RefSeq" id="WP_201074863.1">
    <property type="nucleotide sequence ID" value="NZ_CP067420.1"/>
</dbReference>
<dbReference type="PANTHER" id="PTHR39330">
    <property type="entry name" value="ETHANOLAMINE AMMONIA-LYASE LIGHT CHAIN"/>
    <property type="match status" value="1"/>
</dbReference>
<evidence type="ECO:0000313" key="6">
    <source>
        <dbReference type="EMBL" id="QQP89078.1"/>
    </source>
</evidence>
<dbReference type="Pfam" id="PF05985">
    <property type="entry name" value="EutC"/>
    <property type="match status" value="1"/>
</dbReference>
<comment type="similarity">
    <text evidence="5">Belongs to the EutC family.</text>
</comment>
<feature type="binding site" evidence="5">
    <location>
        <position position="163"/>
    </location>
    <ligand>
        <name>adenosylcob(III)alamin</name>
        <dbReference type="ChEBI" id="CHEBI:18408"/>
    </ligand>
</feature>
<sequence>MADEIEHSKETPTDPVCAPADPWSALRRHTAARIALGRSGDGLPTRHLLDFQLAHARARDAVHLAFDPEALAASLPPGLAAVTVRSRAPDRATYLQHPDLGRRLDPEDLPLLRRGDYDVAFVLADGLSARAVHDHAAKLLLATLDLLPGWRVAPVVLARQARVALGDEIAAALGAASVVMLIGERPGLSAADSLGAYLTFGPRPGLQNADRNCISNIRPDGLAIPPAARKLAFLLAEARRLKLSGVGLKDDVPAELLQPPGL</sequence>
<dbReference type="InterPro" id="IPR009246">
    <property type="entry name" value="EutC"/>
</dbReference>
<dbReference type="InterPro" id="IPR042255">
    <property type="entry name" value="EutC_N"/>
</dbReference>
<gene>
    <name evidence="5 6" type="primary">eutC</name>
    <name evidence="6" type="ORF">IGS68_24265</name>
</gene>
<dbReference type="NCBIfam" id="NF003971">
    <property type="entry name" value="PRK05465.1"/>
    <property type="match status" value="1"/>
</dbReference>
<organism evidence="6 7">
    <name type="scientific">Skermanella cutis</name>
    <dbReference type="NCBI Taxonomy" id="2775420"/>
    <lineage>
        <taxon>Bacteria</taxon>
        <taxon>Pseudomonadati</taxon>
        <taxon>Pseudomonadota</taxon>
        <taxon>Alphaproteobacteria</taxon>
        <taxon>Rhodospirillales</taxon>
        <taxon>Azospirillaceae</taxon>
        <taxon>Skermanella</taxon>
    </lineage>
</organism>